<accession>T0H384</accession>
<evidence type="ECO:0000313" key="1">
    <source>
        <dbReference type="EMBL" id="EQB07402.1"/>
    </source>
</evidence>
<sequence>MYNFPESFMNITIKIMVKEHVNYFINGLIDKG</sequence>
<name>T0H384_9SPHN</name>
<comment type="caution">
    <text evidence="1">The sequence shown here is derived from an EMBL/GenBank/DDBJ whole genome shotgun (WGS) entry which is preliminary data.</text>
</comment>
<organism evidence="1 2">
    <name type="scientific">Sphingobium quisquiliarum P25</name>
    <dbReference type="NCBI Taxonomy" id="1329909"/>
    <lineage>
        <taxon>Bacteria</taxon>
        <taxon>Pseudomonadati</taxon>
        <taxon>Pseudomonadota</taxon>
        <taxon>Alphaproteobacteria</taxon>
        <taxon>Sphingomonadales</taxon>
        <taxon>Sphingomonadaceae</taxon>
        <taxon>Sphingobium</taxon>
    </lineage>
</organism>
<dbReference type="EMBL" id="ATHO01000081">
    <property type="protein sequence ID" value="EQB07402.1"/>
    <property type="molecule type" value="Genomic_DNA"/>
</dbReference>
<dbReference type="AlphaFoldDB" id="T0H384"/>
<keyword evidence="2" id="KW-1185">Reference proteome</keyword>
<gene>
    <name evidence="1" type="ORF">L288_09865</name>
</gene>
<dbReference type="Proteomes" id="UP000015525">
    <property type="component" value="Unassembled WGS sequence"/>
</dbReference>
<reference evidence="1 2" key="1">
    <citation type="journal article" date="2013" name="Genome Announc.">
        <title>Draft Genome Sequence of Sphingobium quisquiliarum Strain P25T, a Novel Hexachlorocyclohexane (HCH)-Degrading Bacterium Isolated from an HCH Dumpsite.</title>
        <authorList>
            <person name="Kumar Singh A."/>
            <person name="Sangwan N."/>
            <person name="Sharma A."/>
            <person name="Gupta V."/>
            <person name="Khurana J.P."/>
            <person name="Lal R."/>
        </authorList>
    </citation>
    <scope>NUCLEOTIDE SEQUENCE [LARGE SCALE GENOMIC DNA]</scope>
    <source>
        <strain evidence="1 2">P25</strain>
    </source>
</reference>
<evidence type="ECO:0000313" key="2">
    <source>
        <dbReference type="Proteomes" id="UP000015525"/>
    </source>
</evidence>
<proteinExistence type="predicted"/>
<protein>
    <submittedName>
        <fullName evidence="1">Uncharacterized protein</fullName>
    </submittedName>
</protein>